<evidence type="ECO:0000256" key="8">
    <source>
        <dbReference type="ARBA" id="ARBA00023286"/>
    </source>
</evidence>
<dbReference type="EMBL" id="VCGU01000005">
    <property type="protein sequence ID" value="TRY75115.1"/>
    <property type="molecule type" value="Genomic_DNA"/>
</dbReference>
<feature type="disulfide bond" evidence="11">
    <location>
        <begin position="146"/>
        <end position="182"/>
    </location>
</feature>
<evidence type="ECO:0000256" key="14">
    <source>
        <dbReference type="SAM" id="Phobius"/>
    </source>
</evidence>
<dbReference type="Gene3D" id="2.60.490.10">
    <property type="entry name" value="atp-gated p2x4 ion channel domain"/>
    <property type="match status" value="1"/>
</dbReference>
<keyword evidence="10" id="KW-0067">ATP-binding</keyword>
<evidence type="ECO:0000256" key="5">
    <source>
        <dbReference type="ARBA" id="ARBA00022989"/>
    </source>
</evidence>
<keyword evidence="4 14" id="KW-0812">Transmembrane</keyword>
<protein>
    <submittedName>
        <fullName evidence="15">Uncharacterized protein</fullName>
    </submittedName>
</protein>
<dbReference type="Pfam" id="PF00864">
    <property type="entry name" value="P2X_receptor"/>
    <property type="match status" value="1"/>
</dbReference>
<feature type="binding site" evidence="10">
    <location>
        <position position="332"/>
    </location>
    <ligand>
        <name>ATP</name>
        <dbReference type="ChEBI" id="CHEBI:30616"/>
        <note>ligand shared between two neighboring subunits of the homotrimer</note>
    </ligand>
</feature>
<keyword evidence="10" id="KW-0547">Nucleotide-binding</keyword>
<dbReference type="GO" id="GO:0033198">
    <property type="term" value="P:response to ATP"/>
    <property type="evidence" value="ECO:0007669"/>
    <property type="project" value="InterPro"/>
</dbReference>
<accession>A0A553PBQ3</accession>
<dbReference type="GO" id="GO:0001614">
    <property type="term" value="F:purinergic nucleotide receptor activity"/>
    <property type="evidence" value="ECO:0007669"/>
    <property type="project" value="InterPro"/>
</dbReference>
<dbReference type="AlphaFoldDB" id="A0A553PBQ3"/>
<dbReference type="GO" id="GO:0005886">
    <property type="term" value="C:plasma membrane"/>
    <property type="evidence" value="ECO:0007669"/>
    <property type="project" value="InterPro"/>
</dbReference>
<feature type="binding site" evidence="10">
    <location>
        <begin position="316"/>
        <end position="318"/>
    </location>
    <ligand>
        <name>ATP</name>
        <dbReference type="ChEBI" id="CHEBI:30616"/>
        <note>ligand shared between two neighboring subunits of the homotrimer</note>
    </ligand>
</feature>
<dbReference type="Gene3D" id="1.10.287.940">
    <property type="entry name" value="atp-gated p2x4 ion channel"/>
    <property type="match status" value="1"/>
</dbReference>
<dbReference type="PANTHER" id="PTHR10125:SF31">
    <property type="entry name" value="P2X RECEPTOR E"/>
    <property type="match status" value="1"/>
</dbReference>
<keyword evidence="3" id="KW-0813">Transport</keyword>
<feature type="disulfide bond" evidence="11">
    <location>
        <begin position="128"/>
        <end position="188"/>
    </location>
</feature>
<feature type="region of interest" description="Disordered" evidence="13">
    <location>
        <begin position="407"/>
        <end position="429"/>
    </location>
</feature>
<evidence type="ECO:0000313" key="15">
    <source>
        <dbReference type="EMBL" id="TRY75115.1"/>
    </source>
</evidence>
<name>A0A553PBQ3_TIGCA</name>
<organism evidence="15 16">
    <name type="scientific">Tigriopus californicus</name>
    <name type="common">Marine copepod</name>
    <dbReference type="NCBI Taxonomy" id="6832"/>
    <lineage>
        <taxon>Eukaryota</taxon>
        <taxon>Metazoa</taxon>
        <taxon>Ecdysozoa</taxon>
        <taxon>Arthropoda</taxon>
        <taxon>Crustacea</taxon>
        <taxon>Multicrustacea</taxon>
        <taxon>Hexanauplia</taxon>
        <taxon>Copepoda</taxon>
        <taxon>Harpacticoida</taxon>
        <taxon>Harpacticidae</taxon>
        <taxon>Tigriopus</taxon>
    </lineage>
</organism>
<evidence type="ECO:0000256" key="2">
    <source>
        <dbReference type="ARBA" id="ARBA00009848"/>
    </source>
</evidence>
<dbReference type="OMA" id="NNCVPGY"/>
<dbReference type="GO" id="GO:0098794">
    <property type="term" value="C:postsynapse"/>
    <property type="evidence" value="ECO:0007669"/>
    <property type="project" value="GOC"/>
</dbReference>
<dbReference type="Proteomes" id="UP000318571">
    <property type="component" value="Chromosome 2"/>
</dbReference>
<dbReference type="PIRSF" id="PIRSF005713">
    <property type="entry name" value="P2X_purinoceptor"/>
    <property type="match status" value="1"/>
</dbReference>
<keyword evidence="8" id="KW-1071">Ligand-gated ion channel</keyword>
<dbReference type="PANTHER" id="PTHR10125">
    <property type="entry name" value="P2X PURINOCEPTOR"/>
    <property type="match status" value="1"/>
</dbReference>
<dbReference type="GO" id="GO:0070588">
    <property type="term" value="P:calcium ion transmembrane transport"/>
    <property type="evidence" value="ECO:0007669"/>
    <property type="project" value="TreeGrafter"/>
</dbReference>
<dbReference type="InterPro" id="IPR059116">
    <property type="entry name" value="P2X_receptor"/>
</dbReference>
<feature type="binding site" evidence="10">
    <location>
        <position position="210"/>
    </location>
    <ligand>
        <name>ATP</name>
        <dbReference type="ChEBI" id="CHEBI:30616"/>
        <note>ligand shared between two neighboring subunits of the homotrimer</note>
    </ligand>
</feature>
<reference evidence="15 16" key="1">
    <citation type="journal article" date="2018" name="Nat. Ecol. Evol.">
        <title>Genomic signatures of mitonuclear coevolution across populations of Tigriopus californicus.</title>
        <authorList>
            <person name="Barreto F.S."/>
            <person name="Watson E.T."/>
            <person name="Lima T.G."/>
            <person name="Willett C.S."/>
            <person name="Edmands S."/>
            <person name="Li W."/>
            <person name="Burton R.S."/>
        </authorList>
    </citation>
    <scope>NUCLEOTIDE SEQUENCE [LARGE SCALE GENOMIC DNA]</scope>
    <source>
        <strain evidence="15 16">San Diego</strain>
    </source>
</reference>
<evidence type="ECO:0000256" key="13">
    <source>
        <dbReference type="SAM" id="MobiDB-lite"/>
    </source>
</evidence>
<keyword evidence="11" id="KW-1015">Disulfide bond</keyword>
<feature type="transmembrane region" description="Helical" evidence="14">
    <location>
        <begin position="354"/>
        <end position="380"/>
    </location>
</feature>
<keyword evidence="5 14" id="KW-1133">Transmembrane helix</keyword>
<keyword evidence="16" id="KW-1185">Reference proteome</keyword>
<feature type="glycosylation site" description="N-linked (GlcNAc...) asparagine" evidence="12">
    <location>
        <position position="208"/>
    </location>
</feature>
<gene>
    <name evidence="15" type="ORF">TCAL_08494</name>
</gene>
<dbReference type="STRING" id="6832.A0A553PBQ3"/>
<evidence type="ECO:0000256" key="4">
    <source>
        <dbReference type="ARBA" id="ARBA00022692"/>
    </source>
</evidence>
<evidence type="ECO:0000256" key="9">
    <source>
        <dbReference type="ARBA" id="ARBA00023303"/>
    </source>
</evidence>
<dbReference type="NCBIfam" id="TIGR00863">
    <property type="entry name" value="P2X"/>
    <property type="match status" value="1"/>
</dbReference>
<evidence type="ECO:0000256" key="3">
    <source>
        <dbReference type="ARBA" id="ARBA00022448"/>
    </source>
</evidence>
<feature type="disulfide bond" evidence="11">
    <location>
        <begin position="285"/>
        <end position="295"/>
    </location>
</feature>
<comment type="subcellular location">
    <subcellularLocation>
        <location evidence="1">Endomembrane system</location>
    </subcellularLocation>
</comment>
<dbReference type="GO" id="GO:0005524">
    <property type="term" value="F:ATP binding"/>
    <property type="evidence" value="ECO:0007669"/>
    <property type="project" value="UniProtKB-KW"/>
</dbReference>
<evidence type="ECO:0000256" key="11">
    <source>
        <dbReference type="PIRSR" id="PIRSR005713-2"/>
    </source>
</evidence>
<keyword evidence="7 14" id="KW-0472">Membrane</keyword>
<proteinExistence type="inferred from homology"/>
<dbReference type="GO" id="GO:0004931">
    <property type="term" value="F:extracellularly ATP-gated monoatomic cation channel activity"/>
    <property type="evidence" value="ECO:0007669"/>
    <property type="project" value="InterPro"/>
</dbReference>
<feature type="disulfide bond" evidence="11">
    <location>
        <begin position="241"/>
        <end position="251"/>
    </location>
</feature>
<dbReference type="GO" id="GO:0012505">
    <property type="term" value="C:endomembrane system"/>
    <property type="evidence" value="ECO:0007669"/>
    <property type="project" value="UniProtKB-SubCell"/>
</dbReference>
<feature type="binding site" evidence="10">
    <location>
        <begin position="69"/>
        <end position="71"/>
    </location>
    <ligand>
        <name>ATP</name>
        <dbReference type="ChEBI" id="CHEBI:30616"/>
        <note>ligand shared between two neighboring subunits of the homotrimer</note>
    </ligand>
</feature>
<evidence type="ECO:0000313" key="16">
    <source>
        <dbReference type="Proteomes" id="UP000318571"/>
    </source>
</evidence>
<keyword evidence="6" id="KW-0406">Ion transport</keyword>
<evidence type="ECO:0000256" key="7">
    <source>
        <dbReference type="ARBA" id="ARBA00023136"/>
    </source>
</evidence>
<dbReference type="InterPro" id="IPR001429">
    <property type="entry name" value="P2X_purnocptor"/>
</dbReference>
<evidence type="ECO:0000256" key="1">
    <source>
        <dbReference type="ARBA" id="ARBA00004308"/>
    </source>
</evidence>
<evidence type="ECO:0000256" key="6">
    <source>
        <dbReference type="ARBA" id="ARBA00023065"/>
    </source>
</evidence>
<comment type="caution">
    <text evidence="15">The sequence shown here is derived from an EMBL/GenBank/DDBJ whole genome shotgun (WGS) entry which is preliminary data.</text>
</comment>
<sequence>MSYITWLRKGIAVFFEYDTPRIVHIESKKVGVTSRFVQACILSYIIGYVIVYQRGYQQFDPVESAVTTKLKAYTNFTDDEMAGVPPEWRYLYRRVWDVTDYVVPATQNNAFFVITNIIITPNQNQSTCPEDPKIAGSICDPRQNQCHEGESLPLGHGVNTGRCVQAQPSHGEEPQDKEVFTCEILAWCPLEFDQQPLKDRALLAASANFTVLIKNQIEFPLYEKRRSNILESSNSTYLQSCLYDQETDPFCPVFKLGTIVRLANETYEDIAINGAVMSIIIHWDCNLDHDFMSRCVPIYKFRRLDSADAKIAPGYNFRFAEYYKTGKRTLFKAYGILFVLDVQGRAGKFSFIPFFINLGAGLALLSIATIICDIFVLYVMRDRQIYRDKKYLMVKGSDAFSVYREMDNSEDDDGQQGPAIESENSRAND</sequence>
<dbReference type="PRINTS" id="PR01307">
    <property type="entry name" value="P2XRECEPTOR"/>
</dbReference>
<dbReference type="InterPro" id="IPR027309">
    <property type="entry name" value="P2X_extracellular_dom_sf"/>
</dbReference>
<comment type="similarity">
    <text evidence="2">Belongs to the P2X receptor family.</text>
</comment>
<evidence type="ECO:0000256" key="12">
    <source>
        <dbReference type="PIRSR" id="PIRSR005713-3"/>
    </source>
</evidence>
<evidence type="ECO:0000256" key="10">
    <source>
        <dbReference type="PIRSR" id="PIRSR005713-1"/>
    </source>
</evidence>
<keyword evidence="9" id="KW-0407">Ion channel</keyword>
<feature type="disulfide bond" evidence="11">
    <location>
        <begin position="139"/>
        <end position="163"/>
    </location>
</feature>